<evidence type="ECO:0000259" key="9">
    <source>
        <dbReference type="Pfam" id="PF25198"/>
    </source>
</evidence>
<evidence type="ECO:0000256" key="2">
    <source>
        <dbReference type="ARBA" id="ARBA00007886"/>
    </source>
</evidence>
<keyword evidence="5" id="KW-0472">Membrane</keyword>
<dbReference type="InterPro" id="IPR038501">
    <property type="entry name" value="Spore_GerAC_C_sf"/>
</dbReference>
<comment type="similarity">
    <text evidence="2">Belongs to the GerABKC lipoprotein family.</text>
</comment>
<accession>A0A919Y2Z5</accession>
<evidence type="ECO:0000256" key="1">
    <source>
        <dbReference type="ARBA" id="ARBA00004635"/>
    </source>
</evidence>
<dbReference type="NCBIfam" id="TIGR02887">
    <property type="entry name" value="spore_ger_x_C"/>
    <property type="match status" value="1"/>
</dbReference>
<name>A0A919Y2Z5_9BACL</name>
<feature type="domain" description="Spore germination GerAC-like C-terminal" evidence="8">
    <location>
        <begin position="216"/>
        <end position="384"/>
    </location>
</feature>
<reference evidence="10" key="1">
    <citation type="submission" date="2021-03" db="EMBL/GenBank/DDBJ databases">
        <title>Antimicrobial resistance genes in bacteria isolated from Japanese honey, and their potential for conferring macrolide and lincosamide resistance in the American foulbrood pathogen Paenibacillus larvae.</title>
        <authorList>
            <person name="Okamoto M."/>
            <person name="Kumagai M."/>
            <person name="Kanamori H."/>
            <person name="Takamatsu D."/>
        </authorList>
    </citation>
    <scope>NUCLEOTIDE SEQUENCE</scope>
    <source>
        <strain evidence="10">J41TS4</strain>
    </source>
</reference>
<dbReference type="InterPro" id="IPR008844">
    <property type="entry name" value="Spore_GerAC-like"/>
</dbReference>
<dbReference type="AlphaFoldDB" id="A0A919Y2Z5"/>
<keyword evidence="7" id="KW-0449">Lipoprotein</keyword>
<dbReference type="GO" id="GO:0016020">
    <property type="term" value="C:membrane"/>
    <property type="evidence" value="ECO:0007669"/>
    <property type="project" value="UniProtKB-SubCell"/>
</dbReference>
<keyword evidence="11" id="KW-1185">Reference proteome</keyword>
<dbReference type="PANTHER" id="PTHR35789:SF1">
    <property type="entry name" value="SPORE GERMINATION PROTEIN B3"/>
    <property type="match status" value="1"/>
</dbReference>
<comment type="subcellular location">
    <subcellularLocation>
        <location evidence="1">Membrane</location>
        <topology evidence="1">Lipid-anchor</topology>
    </subcellularLocation>
</comment>
<evidence type="ECO:0000259" key="8">
    <source>
        <dbReference type="Pfam" id="PF05504"/>
    </source>
</evidence>
<dbReference type="Pfam" id="PF25198">
    <property type="entry name" value="Spore_GerAC_N"/>
    <property type="match status" value="1"/>
</dbReference>
<dbReference type="EMBL" id="BORS01000013">
    <property type="protein sequence ID" value="GIO43941.1"/>
    <property type="molecule type" value="Genomic_DNA"/>
</dbReference>
<keyword evidence="4" id="KW-0732">Signal</keyword>
<dbReference type="RefSeq" id="WP_301629369.1">
    <property type="nucleotide sequence ID" value="NZ_BORS01000013.1"/>
</dbReference>
<dbReference type="Gene3D" id="3.30.300.210">
    <property type="entry name" value="Nutrient germinant receptor protein C, domain 3"/>
    <property type="match status" value="1"/>
</dbReference>
<evidence type="ECO:0000256" key="6">
    <source>
        <dbReference type="ARBA" id="ARBA00023139"/>
    </source>
</evidence>
<evidence type="ECO:0000313" key="10">
    <source>
        <dbReference type="EMBL" id="GIO43941.1"/>
    </source>
</evidence>
<evidence type="ECO:0000256" key="4">
    <source>
        <dbReference type="ARBA" id="ARBA00022729"/>
    </source>
</evidence>
<keyword evidence="3" id="KW-0309">Germination</keyword>
<evidence type="ECO:0000256" key="5">
    <source>
        <dbReference type="ARBA" id="ARBA00023136"/>
    </source>
</evidence>
<dbReference type="Pfam" id="PF05504">
    <property type="entry name" value="Spore_GerAC"/>
    <property type="match status" value="1"/>
</dbReference>
<evidence type="ECO:0000256" key="7">
    <source>
        <dbReference type="ARBA" id="ARBA00023288"/>
    </source>
</evidence>
<protein>
    <submittedName>
        <fullName evidence="10">Germination protein</fullName>
    </submittedName>
</protein>
<evidence type="ECO:0000256" key="3">
    <source>
        <dbReference type="ARBA" id="ARBA00022544"/>
    </source>
</evidence>
<evidence type="ECO:0000313" key="11">
    <source>
        <dbReference type="Proteomes" id="UP000678895"/>
    </source>
</evidence>
<comment type="caution">
    <text evidence="10">The sequence shown here is derived from an EMBL/GenBank/DDBJ whole genome shotgun (WGS) entry which is preliminary data.</text>
</comment>
<sequence length="397" mass="44686">MRKSAVSILILCMVLNLTGCWSNREVNDIAIVTATGLDLTKEGKFRLSLLIAVPLLIGTATSQGTGTTELAASAGWLVAEDGDTVMDAYRNLQQKLPRKIFFSHNRVIIIGKQLAAQGTVQVLDFFQRYRQSQMKNFLAVSETTAFELMQFQPKFEKLASEVLVNEFNQQVLPSIRLVDFLNILQSQGVEPVVPMLEIAPSGRGEPKKKGTSLAVSGTAVFKNDRMIGKLNSRLSRNLLWVLDSMNEGVITVNVEQAQRKGKISAELEKADVKRKIEVNGERVKVKLKVKVTANIYENTSSMDLADAKNTQLTIQDLKQDIRMRIERTIKYVQSNFNSDIFGFGQTMYRTRPSVWKSQFRERWETVFPEIEPVVEVEVRVLRNGLTNKSIKLSEVNP</sequence>
<feature type="domain" description="Spore germination protein N-terminal" evidence="9">
    <location>
        <begin position="24"/>
        <end position="198"/>
    </location>
</feature>
<dbReference type="PANTHER" id="PTHR35789">
    <property type="entry name" value="SPORE GERMINATION PROTEIN B3"/>
    <property type="match status" value="1"/>
</dbReference>
<gene>
    <name evidence="10" type="primary">grkc</name>
    <name evidence="10" type="ORF">J41TS4_36990</name>
</gene>
<proteinExistence type="inferred from homology"/>
<organism evidence="10 11">
    <name type="scientific">Paenibacillus apis</name>
    <dbReference type="NCBI Taxonomy" id="1792174"/>
    <lineage>
        <taxon>Bacteria</taxon>
        <taxon>Bacillati</taxon>
        <taxon>Bacillota</taxon>
        <taxon>Bacilli</taxon>
        <taxon>Bacillales</taxon>
        <taxon>Paenibacillaceae</taxon>
        <taxon>Paenibacillus</taxon>
    </lineage>
</organism>
<dbReference type="InterPro" id="IPR057336">
    <property type="entry name" value="GerAC_N"/>
</dbReference>
<dbReference type="Proteomes" id="UP000678895">
    <property type="component" value="Unassembled WGS sequence"/>
</dbReference>
<dbReference type="GO" id="GO:0009847">
    <property type="term" value="P:spore germination"/>
    <property type="evidence" value="ECO:0007669"/>
    <property type="project" value="InterPro"/>
</dbReference>
<dbReference type="InterPro" id="IPR046953">
    <property type="entry name" value="Spore_GerAC-like_C"/>
</dbReference>
<keyword evidence="6" id="KW-0564">Palmitate</keyword>